<evidence type="ECO:0000313" key="11">
    <source>
        <dbReference type="Proteomes" id="UP000327044"/>
    </source>
</evidence>
<comment type="subcellular location">
    <subcellularLocation>
        <location evidence="1">Membrane</location>
        <topology evidence="1">Multi-pass membrane protein</topology>
    </subcellularLocation>
</comment>
<reference evidence="10 11" key="1">
    <citation type="journal article" date="2018" name="Elife">
        <title>Firefly genomes illuminate parallel origins of bioluminescence in beetles.</title>
        <authorList>
            <person name="Fallon T.R."/>
            <person name="Lower S.E."/>
            <person name="Chang C.H."/>
            <person name="Bessho-Uehara M."/>
            <person name="Martin G.J."/>
            <person name="Bewick A.J."/>
            <person name="Behringer M."/>
            <person name="Debat H.J."/>
            <person name="Wong I."/>
            <person name="Day J.C."/>
            <person name="Suvorov A."/>
            <person name="Silva C.J."/>
            <person name="Stanger-Hall K.F."/>
            <person name="Hall D.W."/>
            <person name="Schmitz R.J."/>
            <person name="Nelson D.R."/>
            <person name="Lewis S.M."/>
            <person name="Shigenobu S."/>
            <person name="Bybee S.M."/>
            <person name="Larracuente A.M."/>
            <person name="Oba Y."/>
            <person name="Weng J.K."/>
        </authorList>
    </citation>
    <scope>NUCLEOTIDE SEQUENCE [LARGE SCALE GENOMIC DNA]</scope>
    <source>
        <strain evidence="10">1611_PpyrPB1</strain>
        <tissue evidence="10">Whole body</tissue>
    </source>
</reference>
<dbReference type="InterPro" id="IPR017871">
    <property type="entry name" value="ABC_transporter-like_CS"/>
</dbReference>
<proteinExistence type="predicted"/>
<dbReference type="SMART" id="SM00382">
    <property type="entry name" value="AAA"/>
    <property type="match status" value="1"/>
</dbReference>
<feature type="transmembrane region" description="Helical" evidence="7">
    <location>
        <begin position="543"/>
        <end position="569"/>
    </location>
</feature>
<evidence type="ECO:0000256" key="5">
    <source>
        <dbReference type="ARBA" id="ARBA00022989"/>
    </source>
</evidence>
<dbReference type="InterPro" id="IPR003593">
    <property type="entry name" value="AAA+_ATPase"/>
</dbReference>
<evidence type="ECO:0000256" key="1">
    <source>
        <dbReference type="ARBA" id="ARBA00004141"/>
    </source>
</evidence>
<evidence type="ECO:0000256" key="4">
    <source>
        <dbReference type="ARBA" id="ARBA00022840"/>
    </source>
</evidence>
<dbReference type="GO" id="GO:0005524">
    <property type="term" value="F:ATP binding"/>
    <property type="evidence" value="ECO:0007669"/>
    <property type="project" value="UniProtKB-KW"/>
</dbReference>
<keyword evidence="4" id="KW-0067">ATP-binding</keyword>
<dbReference type="PROSITE" id="PS50893">
    <property type="entry name" value="ABC_TRANSPORTER_2"/>
    <property type="match status" value="1"/>
</dbReference>
<dbReference type="Pfam" id="PF00005">
    <property type="entry name" value="ABC_tran"/>
    <property type="match status" value="1"/>
</dbReference>
<evidence type="ECO:0000256" key="6">
    <source>
        <dbReference type="ARBA" id="ARBA00023136"/>
    </source>
</evidence>
<dbReference type="Pfam" id="PF12698">
    <property type="entry name" value="ABC2_membrane_3"/>
    <property type="match status" value="1"/>
</dbReference>
<dbReference type="Proteomes" id="UP000327044">
    <property type="component" value="Unassembled WGS sequence"/>
</dbReference>
<name>A0A5N4A2R3_PHOPY</name>
<feature type="transmembrane region" description="Helical" evidence="7">
    <location>
        <begin position="503"/>
        <end position="522"/>
    </location>
</feature>
<dbReference type="GO" id="GO:0016887">
    <property type="term" value="F:ATP hydrolysis activity"/>
    <property type="evidence" value="ECO:0007669"/>
    <property type="project" value="InterPro"/>
</dbReference>
<evidence type="ECO:0000313" key="10">
    <source>
        <dbReference type="EMBL" id="KAB0791591.1"/>
    </source>
</evidence>
<dbReference type="PROSITE" id="PS00211">
    <property type="entry name" value="ABC_TRANSPORTER_1"/>
    <property type="match status" value="1"/>
</dbReference>
<dbReference type="InterPro" id="IPR047817">
    <property type="entry name" value="ABC2_TM_bact-type"/>
</dbReference>
<keyword evidence="6 7" id="KW-0472">Membrane</keyword>
<feature type="transmembrane region" description="Helical" evidence="7">
    <location>
        <begin position="575"/>
        <end position="594"/>
    </location>
</feature>
<keyword evidence="2 7" id="KW-0812">Transmembrane</keyword>
<dbReference type="InParanoid" id="A0A5N4A2R3"/>
<evidence type="ECO:0000256" key="7">
    <source>
        <dbReference type="SAM" id="Phobius"/>
    </source>
</evidence>
<accession>A0A5N4A2R3</accession>
<dbReference type="InterPro" id="IPR003439">
    <property type="entry name" value="ABC_transporter-like_ATP-bd"/>
</dbReference>
<feature type="transmembrane region" description="Helical" evidence="7">
    <location>
        <begin position="606"/>
        <end position="629"/>
    </location>
</feature>
<dbReference type="Gene3D" id="3.40.50.300">
    <property type="entry name" value="P-loop containing nucleotide triphosphate hydrolases"/>
    <property type="match status" value="1"/>
</dbReference>
<protein>
    <submittedName>
        <fullName evidence="10">Uncharacterized protein</fullName>
    </submittedName>
</protein>
<organism evidence="10 11">
    <name type="scientific">Photinus pyralis</name>
    <name type="common">Common eastern firefly</name>
    <name type="synonym">Lampyris pyralis</name>
    <dbReference type="NCBI Taxonomy" id="7054"/>
    <lineage>
        <taxon>Eukaryota</taxon>
        <taxon>Metazoa</taxon>
        <taxon>Ecdysozoa</taxon>
        <taxon>Arthropoda</taxon>
        <taxon>Hexapoda</taxon>
        <taxon>Insecta</taxon>
        <taxon>Pterygota</taxon>
        <taxon>Neoptera</taxon>
        <taxon>Endopterygota</taxon>
        <taxon>Coleoptera</taxon>
        <taxon>Polyphaga</taxon>
        <taxon>Elateriformia</taxon>
        <taxon>Elateroidea</taxon>
        <taxon>Lampyridae</taxon>
        <taxon>Lampyrinae</taxon>
        <taxon>Photinus</taxon>
    </lineage>
</organism>
<keyword evidence="3" id="KW-0547">Nucleotide-binding</keyword>
<feature type="domain" description="ABC transporter" evidence="8">
    <location>
        <begin position="30"/>
        <end position="257"/>
    </location>
</feature>
<dbReference type="PROSITE" id="PS51012">
    <property type="entry name" value="ABC_TM2"/>
    <property type="match status" value="1"/>
</dbReference>
<dbReference type="GO" id="GO:0140359">
    <property type="term" value="F:ABC-type transporter activity"/>
    <property type="evidence" value="ECO:0007669"/>
    <property type="project" value="InterPro"/>
</dbReference>
<sequence length="694" mass="78593">MPADSALTRLDEPKNAIEIEPDVDLASNAVVVRGAFKSYGSFKVLRDFNMTVPRGGIYGLLGASGCGKTTLLECLIGRKRLNSGDIYVLGQKIPDAQNEQRIGYMPQKIGLYGDLTVEETLLFFGRVIEMKDAKIKERTEYLTELLDLRRRNVRLKHMSGGQQRRVSLAVAFLHEPELLILDEPTVGVDTVLRQLIWDHFLDLVHNGTVTVIITTHYIEETLQANLVGIMRKGCLIAEDTPKRLLREHEASSLEMVFLKLSVLQNQAQRRTSERVVEPLGSRFASKIDKAQRGWSLRGSHMRALIWKNAIWFRKNWRTFARALVLPVVMLSIYCAAIGHNPVEFPISVVNLETGPRNCSEHELRCDDPQLSCAFLNVLSRRKLVMKFYASEDVAMETVQKGESYASLTIKANYSKAIAERVSDWNRATDAQIDGATIDVFRDVSNSYMSLYMQVMLYQTFETFLYEYAQSCGLRKDLVKVPLRWGSLYEWMDTDFTDFTIPGALPLIVFTISILLTALAMYVERNEAGLERILVAGINKIELILSHIIVEAVALLPQIVFMMVFAFLVFNMTIKGSVVLTAILLYLAGILGICYGMFLSCAFKSQIAIALVTTGTYFIMVFTCGIVWPIQGMHPLLKKFSPYFPLTLPTDSLRNILHRNWDFFRPEVYVGFLSLGAWSLIFLLLSLIVIRIQRE</sequence>
<dbReference type="InterPro" id="IPR027417">
    <property type="entry name" value="P-loop_NTPase"/>
</dbReference>
<dbReference type="InterPro" id="IPR013525">
    <property type="entry name" value="ABC2_TM"/>
</dbReference>
<dbReference type="AlphaFoldDB" id="A0A5N4A2R3"/>
<dbReference type="CDD" id="cd03230">
    <property type="entry name" value="ABC_DR_subfamily_A"/>
    <property type="match status" value="1"/>
</dbReference>
<dbReference type="SUPFAM" id="SSF52540">
    <property type="entry name" value="P-loop containing nucleoside triphosphate hydrolases"/>
    <property type="match status" value="1"/>
</dbReference>
<keyword evidence="11" id="KW-1185">Reference proteome</keyword>
<dbReference type="GO" id="GO:0016020">
    <property type="term" value="C:membrane"/>
    <property type="evidence" value="ECO:0007669"/>
    <property type="project" value="UniProtKB-SubCell"/>
</dbReference>
<comment type="caution">
    <text evidence="10">The sequence shown here is derived from an EMBL/GenBank/DDBJ whole genome shotgun (WGS) entry which is preliminary data.</text>
</comment>
<feature type="transmembrane region" description="Helical" evidence="7">
    <location>
        <begin position="667"/>
        <end position="689"/>
    </location>
</feature>
<dbReference type="PANTHER" id="PTHR43038">
    <property type="entry name" value="ATP-BINDING CASSETTE, SUB-FAMILY H, MEMBER 1"/>
    <property type="match status" value="1"/>
</dbReference>
<feature type="domain" description="ABC transmembrane type-2" evidence="9">
    <location>
        <begin position="449"/>
        <end position="692"/>
    </location>
</feature>
<evidence type="ECO:0000259" key="9">
    <source>
        <dbReference type="PROSITE" id="PS51012"/>
    </source>
</evidence>
<dbReference type="EMBL" id="VVIM01000011">
    <property type="protein sequence ID" value="KAB0791591.1"/>
    <property type="molecule type" value="Genomic_DNA"/>
</dbReference>
<evidence type="ECO:0000256" key="2">
    <source>
        <dbReference type="ARBA" id="ARBA00022692"/>
    </source>
</evidence>
<dbReference type="PANTHER" id="PTHR43038:SF3">
    <property type="entry name" value="ABC TRANSPORTER G FAMILY MEMBER 20 ISOFORM X1"/>
    <property type="match status" value="1"/>
</dbReference>
<keyword evidence="5 7" id="KW-1133">Transmembrane helix</keyword>
<evidence type="ECO:0000259" key="8">
    <source>
        <dbReference type="PROSITE" id="PS50893"/>
    </source>
</evidence>
<gene>
    <name evidence="10" type="ORF">PPYR_03391</name>
</gene>
<evidence type="ECO:0000256" key="3">
    <source>
        <dbReference type="ARBA" id="ARBA00022741"/>
    </source>
</evidence>